<evidence type="ECO:0008006" key="3">
    <source>
        <dbReference type="Google" id="ProtNLM"/>
    </source>
</evidence>
<evidence type="ECO:0000313" key="1">
    <source>
        <dbReference type="EMBL" id="MBC2846395.1"/>
    </source>
</evidence>
<dbReference type="PROSITE" id="PS51257">
    <property type="entry name" value="PROKAR_LIPOPROTEIN"/>
    <property type="match status" value="1"/>
</dbReference>
<protein>
    <recommendedName>
        <fullName evidence="3">Lipocalin-like domain-containing protein</fullName>
    </recommendedName>
</protein>
<organism evidence="1 2">
    <name type="scientific">Winogradskyella flava</name>
    <dbReference type="NCBI Taxonomy" id="1884876"/>
    <lineage>
        <taxon>Bacteria</taxon>
        <taxon>Pseudomonadati</taxon>
        <taxon>Bacteroidota</taxon>
        <taxon>Flavobacteriia</taxon>
        <taxon>Flavobacteriales</taxon>
        <taxon>Flavobacteriaceae</taxon>
        <taxon>Winogradskyella</taxon>
    </lineage>
</organism>
<accession>A0A842IUE0</accession>
<proteinExistence type="predicted"/>
<reference evidence="1" key="1">
    <citation type="submission" date="2020-08" db="EMBL/GenBank/DDBJ databases">
        <title>Winogradskyella ouciana sp. nov., isolated from the hadal seawater of the Mariana Trench.</title>
        <authorList>
            <person name="He X."/>
        </authorList>
    </citation>
    <scope>NUCLEOTIDE SEQUENCE [LARGE SCALE GENOMIC DNA]</scope>
    <source>
        <strain evidence="1">KCTC 52348</strain>
    </source>
</reference>
<sequence>MKRTKFFTLFLFMSLLSCNNDDSNNSDELSGVYIETSPVQGRTQLIFEDNTVTKYENGSNISDEYNFIIDDNAIWLTPTQSDEPISAQFDFEIINSSTFEIENLYPSIPEDPIIYMTFERSE</sequence>
<dbReference type="AlphaFoldDB" id="A0A842IUE0"/>
<comment type="caution">
    <text evidence="1">The sequence shown here is derived from an EMBL/GenBank/DDBJ whole genome shotgun (WGS) entry which is preliminary data.</text>
</comment>
<dbReference type="EMBL" id="JACLCP010000005">
    <property type="protein sequence ID" value="MBC2846395.1"/>
    <property type="molecule type" value="Genomic_DNA"/>
</dbReference>
<dbReference type="RefSeq" id="WP_185790104.1">
    <property type="nucleotide sequence ID" value="NZ_JACLCP010000005.1"/>
</dbReference>
<name>A0A842IUE0_9FLAO</name>
<dbReference type="Proteomes" id="UP000533900">
    <property type="component" value="Unassembled WGS sequence"/>
</dbReference>
<gene>
    <name evidence="1" type="ORF">H7F21_14915</name>
</gene>
<evidence type="ECO:0000313" key="2">
    <source>
        <dbReference type="Proteomes" id="UP000533900"/>
    </source>
</evidence>
<keyword evidence="2" id="KW-1185">Reference proteome</keyword>